<dbReference type="Gene3D" id="3.40.50.10390">
    <property type="entry name" value="Gingipain r, domain 1"/>
    <property type="match status" value="1"/>
</dbReference>
<dbReference type="KEGG" id="rml:FF011L_54870"/>
<dbReference type="GO" id="GO:0008234">
    <property type="term" value="F:cysteine-type peptidase activity"/>
    <property type="evidence" value="ECO:0007669"/>
    <property type="project" value="InterPro"/>
</dbReference>
<dbReference type="EMBL" id="CP036262">
    <property type="protein sequence ID" value="QDS96675.1"/>
    <property type="molecule type" value="Genomic_DNA"/>
</dbReference>
<dbReference type="InterPro" id="IPR001769">
    <property type="entry name" value="Gingipain"/>
</dbReference>
<gene>
    <name evidence="4" type="primary">rgpB</name>
    <name evidence="4" type="ORF">FF011L_54870</name>
</gene>
<feature type="chain" id="PRO_5022043441" evidence="2">
    <location>
        <begin position="30"/>
        <end position="536"/>
    </location>
</feature>
<proteinExistence type="predicted"/>
<evidence type="ECO:0000259" key="3">
    <source>
        <dbReference type="Pfam" id="PF01364"/>
    </source>
</evidence>
<organism evidence="4 5">
    <name type="scientific">Roseimaritima multifibrata</name>
    <dbReference type="NCBI Taxonomy" id="1930274"/>
    <lineage>
        <taxon>Bacteria</taxon>
        <taxon>Pseudomonadati</taxon>
        <taxon>Planctomycetota</taxon>
        <taxon>Planctomycetia</taxon>
        <taxon>Pirellulales</taxon>
        <taxon>Pirellulaceae</taxon>
        <taxon>Roseimaritima</taxon>
    </lineage>
</organism>
<reference evidence="4 5" key="1">
    <citation type="submission" date="2019-02" db="EMBL/GenBank/DDBJ databases">
        <title>Deep-cultivation of Planctomycetes and their phenomic and genomic characterization uncovers novel biology.</title>
        <authorList>
            <person name="Wiegand S."/>
            <person name="Jogler M."/>
            <person name="Boedeker C."/>
            <person name="Pinto D."/>
            <person name="Vollmers J."/>
            <person name="Rivas-Marin E."/>
            <person name="Kohn T."/>
            <person name="Peeters S.H."/>
            <person name="Heuer A."/>
            <person name="Rast P."/>
            <person name="Oberbeckmann S."/>
            <person name="Bunk B."/>
            <person name="Jeske O."/>
            <person name="Meyerdierks A."/>
            <person name="Storesund J.E."/>
            <person name="Kallscheuer N."/>
            <person name="Luecker S."/>
            <person name="Lage O.M."/>
            <person name="Pohl T."/>
            <person name="Merkel B.J."/>
            <person name="Hornburger P."/>
            <person name="Mueller R.-W."/>
            <person name="Bruemmer F."/>
            <person name="Labrenz M."/>
            <person name="Spormann A.M."/>
            <person name="Op den Camp H."/>
            <person name="Overmann J."/>
            <person name="Amann R."/>
            <person name="Jetten M.S.M."/>
            <person name="Mascher T."/>
            <person name="Medema M.H."/>
            <person name="Devos D.P."/>
            <person name="Kaster A.-K."/>
            <person name="Ovreas L."/>
            <person name="Rohde M."/>
            <person name="Galperin M.Y."/>
            <person name="Jogler C."/>
        </authorList>
    </citation>
    <scope>NUCLEOTIDE SEQUENCE [LARGE SCALE GENOMIC DNA]</scope>
    <source>
        <strain evidence="4 5">FF011L</strain>
    </source>
</reference>
<dbReference type="InterPro" id="IPR029030">
    <property type="entry name" value="Caspase-like_dom_sf"/>
</dbReference>
<dbReference type="Pfam" id="PF01364">
    <property type="entry name" value="Peptidase_C25"/>
    <property type="match status" value="1"/>
</dbReference>
<dbReference type="RefSeq" id="WP_218932895.1">
    <property type="nucleotide sequence ID" value="NZ_CP036262.1"/>
</dbReference>
<dbReference type="InterPro" id="IPR029031">
    <property type="entry name" value="Gingipain_N_sf"/>
</dbReference>
<evidence type="ECO:0000256" key="2">
    <source>
        <dbReference type="SAM" id="SignalP"/>
    </source>
</evidence>
<sequence length="536" mass="57735" precursor="true">MFSVPRSLQPCLQALLLGGIFTLCLNVCATVQANQQALPANVIVVCPTSFQEAIQPLVQRRQAEGLRVQVIPSQASSADLAKSIQAVADLDTTRYVILVGDCSLRDATTGSDPKYEVPTLQEPATVTAAWKTTPMLPGDTFYGDFDNDGFPDAAVGRIPIDSARQLTTYIDRIIHYEDESEFGPWWQRVQLTAGVGGFGFLADTAIESVTRGMVTSSMPAWTHTQVTYASPTSPFNPGLNRFQEAVLKQYSQGNRFWVYAGHGWVTELDRVPATAAGRPVLANHNVDGLQLTNSPPPIALMFACYTGAFDANEDCLAEQMLRTPHGPIAVVAGSRVTLPYGNAVVATGLIRAVYEDHAPRLGDAWRTALREVATASEANPELKKRRTMIDTLATLISPTAANLPAERREHMQLYNLLGDPTLRLLQPQKLPLNVAGNVPAGNPITITGTSPIDGTLTLSLHRAIGSLPAGTPLEDRHQLANSTEVARDQVIVKAKQPFSMQLPTLATLTGTLHVIGAVKESSAFAIGDVRVLITSE</sequence>
<name>A0A517MP67_9BACT</name>
<dbReference type="Proteomes" id="UP000320672">
    <property type="component" value="Chromosome"/>
</dbReference>
<dbReference type="GO" id="GO:0006508">
    <property type="term" value="P:proteolysis"/>
    <property type="evidence" value="ECO:0007669"/>
    <property type="project" value="InterPro"/>
</dbReference>
<dbReference type="SUPFAM" id="SSF52129">
    <property type="entry name" value="Caspase-like"/>
    <property type="match status" value="1"/>
</dbReference>
<evidence type="ECO:0000313" key="4">
    <source>
        <dbReference type="EMBL" id="QDS96675.1"/>
    </source>
</evidence>
<dbReference type="AlphaFoldDB" id="A0A517MP67"/>
<keyword evidence="1 2" id="KW-0732">Signal</keyword>
<feature type="signal peptide" evidence="2">
    <location>
        <begin position="1"/>
        <end position="29"/>
    </location>
</feature>
<keyword evidence="4" id="KW-0378">Hydrolase</keyword>
<accession>A0A517MP67</accession>
<keyword evidence="5" id="KW-1185">Reference proteome</keyword>
<dbReference type="EC" id="3.4.22.37" evidence="4"/>
<protein>
    <submittedName>
        <fullName evidence="4">Gingipain R2</fullName>
        <ecNumber evidence="4">3.4.22.37</ecNumber>
    </submittedName>
</protein>
<feature type="domain" description="Gingipain" evidence="3">
    <location>
        <begin position="43"/>
        <end position="424"/>
    </location>
</feature>
<evidence type="ECO:0000256" key="1">
    <source>
        <dbReference type="ARBA" id="ARBA00022729"/>
    </source>
</evidence>
<dbReference type="Gene3D" id="3.40.50.1460">
    <property type="match status" value="1"/>
</dbReference>
<evidence type="ECO:0000313" key="5">
    <source>
        <dbReference type="Proteomes" id="UP000320672"/>
    </source>
</evidence>